<gene>
    <name evidence="2" type="ORF">ABW286_04195</name>
</gene>
<keyword evidence="3" id="KW-1185">Reference proteome</keyword>
<reference evidence="2 3" key="1">
    <citation type="submission" date="2024-07" db="EMBL/GenBank/DDBJ databases">
        <authorList>
            <person name="Dulla G.F.J."/>
            <person name="Delorm J.G."/>
        </authorList>
    </citation>
    <scope>NUCLEOTIDE SEQUENCE [LARGE SCALE GENOMIC DNA]</scope>
    <source>
        <strain evidence="2 3">JGD 233</strain>
    </source>
</reference>
<proteinExistence type="predicted"/>
<feature type="region of interest" description="Disordered" evidence="1">
    <location>
        <begin position="1"/>
        <end position="21"/>
    </location>
</feature>
<comment type="caution">
    <text evidence="2">The sequence shown here is derived from an EMBL/GenBank/DDBJ whole genome shotgun (WGS) entry which is preliminary data.</text>
</comment>
<dbReference type="RefSeq" id="WP_367166747.1">
    <property type="nucleotide sequence ID" value="NZ_JBFKZN010000002.1"/>
</dbReference>
<sequence length="358" mass="40893">MQVKTERAKKSRNRSVADSVIHQKNNTKQLFGLVDNRKEKKNAKPIQLLSHHYSPQLSQFFPKIREDGSVMKGNTIQCSTGFVIQRQETVESFLDKVIVYVNNLEMYSHQGYPVDGKRTKGDVENLRTKLEADYNSLGGEEINRLNEGDIDWSSMKNHYNHDTNLILFHAFNLHLQPLKSVSYIEGVSEYHQSHLVPKLDDKEISKRNYATLYYDITAQFNMAGRSLNINYSGSYAGRSGKYTISHTLQAPAQRGFGTHHVISTDKENQHYETFTDHHDRALDSEVAVFEDLSQMISEDLKERGIPHYTTHGNVNLFTDRATCNSCTALAMQFQNAWNVTVNVKHGGVDDFKGYVPKK</sequence>
<accession>A0ABV3MXU9</accession>
<protein>
    <submittedName>
        <fullName evidence="2">Deaminase domain-containing protein</fullName>
    </submittedName>
</protein>
<dbReference type="Proteomes" id="UP001554567">
    <property type="component" value="Unassembled WGS sequence"/>
</dbReference>
<dbReference type="EMBL" id="JBFKZN010000002">
    <property type="protein sequence ID" value="MEW5288386.1"/>
    <property type="molecule type" value="Genomic_DNA"/>
</dbReference>
<evidence type="ECO:0000256" key="1">
    <source>
        <dbReference type="SAM" id="MobiDB-lite"/>
    </source>
</evidence>
<dbReference type="Pfam" id="PF14424">
    <property type="entry name" value="Toxin-deaminase"/>
    <property type="match status" value="1"/>
</dbReference>
<evidence type="ECO:0000313" key="2">
    <source>
        <dbReference type="EMBL" id="MEW5288386.1"/>
    </source>
</evidence>
<name>A0ABV3MXU9_9GAMM</name>
<dbReference type="InterPro" id="IPR032721">
    <property type="entry name" value="Toxin-deaminase"/>
</dbReference>
<evidence type="ECO:0000313" key="3">
    <source>
        <dbReference type="Proteomes" id="UP001554567"/>
    </source>
</evidence>
<organism evidence="2 3">
    <name type="scientific">Erwinia papayae</name>
    <dbReference type="NCBI Taxonomy" id="206499"/>
    <lineage>
        <taxon>Bacteria</taxon>
        <taxon>Pseudomonadati</taxon>
        <taxon>Pseudomonadota</taxon>
        <taxon>Gammaproteobacteria</taxon>
        <taxon>Enterobacterales</taxon>
        <taxon>Erwiniaceae</taxon>
        <taxon>Erwinia</taxon>
    </lineage>
</organism>